<dbReference type="PANTHER" id="PTHR34846">
    <property type="entry name" value="4-CARBOXYMUCONOLACTONE DECARBOXYLASE FAMILY PROTEIN (AFU_ORTHOLOGUE AFUA_6G11590)"/>
    <property type="match status" value="1"/>
</dbReference>
<dbReference type="Pfam" id="PF02627">
    <property type="entry name" value="CMD"/>
    <property type="match status" value="1"/>
</dbReference>
<dbReference type="AlphaFoldDB" id="A0A9W8JTM3"/>
<dbReference type="Proteomes" id="UP001148786">
    <property type="component" value="Unassembled WGS sequence"/>
</dbReference>
<comment type="caution">
    <text evidence="4">The sequence shown here is derived from an EMBL/GenBank/DDBJ whole genome shotgun (WGS) entry which is preliminary data.</text>
</comment>
<name>A0A9W8JTM3_9AGAR</name>
<dbReference type="InterPro" id="IPR029032">
    <property type="entry name" value="AhpD-like"/>
</dbReference>
<dbReference type="GO" id="GO:0051920">
    <property type="term" value="F:peroxiredoxin activity"/>
    <property type="evidence" value="ECO:0007669"/>
    <property type="project" value="InterPro"/>
</dbReference>
<gene>
    <name evidence="4" type="ORF">NLJ89_g9275</name>
</gene>
<dbReference type="InterPro" id="IPR003779">
    <property type="entry name" value="CMD-like"/>
</dbReference>
<reference evidence="4" key="1">
    <citation type="submission" date="2022-07" db="EMBL/GenBank/DDBJ databases">
        <title>Genome Sequence of Agrocybe chaxingu.</title>
        <authorList>
            <person name="Buettner E."/>
        </authorList>
    </citation>
    <scope>NUCLEOTIDE SEQUENCE</scope>
    <source>
        <strain evidence="4">MP-N11</strain>
    </source>
</reference>
<dbReference type="EMBL" id="JANKHO010001414">
    <property type="protein sequence ID" value="KAJ3501579.1"/>
    <property type="molecule type" value="Genomic_DNA"/>
</dbReference>
<keyword evidence="5" id="KW-1185">Reference proteome</keyword>
<evidence type="ECO:0000256" key="1">
    <source>
        <dbReference type="SAM" id="MobiDB-lite"/>
    </source>
</evidence>
<dbReference type="Gene3D" id="1.20.1290.10">
    <property type="entry name" value="AhpD-like"/>
    <property type="match status" value="1"/>
</dbReference>
<feature type="domain" description="AB hydrolase-1" evidence="3">
    <location>
        <begin position="234"/>
        <end position="498"/>
    </location>
</feature>
<accession>A0A9W8JTM3</accession>
<organism evidence="4 5">
    <name type="scientific">Agrocybe chaxingu</name>
    <dbReference type="NCBI Taxonomy" id="84603"/>
    <lineage>
        <taxon>Eukaryota</taxon>
        <taxon>Fungi</taxon>
        <taxon>Dikarya</taxon>
        <taxon>Basidiomycota</taxon>
        <taxon>Agaricomycotina</taxon>
        <taxon>Agaricomycetes</taxon>
        <taxon>Agaricomycetidae</taxon>
        <taxon>Agaricales</taxon>
        <taxon>Agaricineae</taxon>
        <taxon>Strophariaceae</taxon>
        <taxon>Agrocybe</taxon>
    </lineage>
</organism>
<dbReference type="PANTHER" id="PTHR34846:SF11">
    <property type="entry name" value="4-CARBOXYMUCONOLACTONE DECARBOXYLASE FAMILY PROTEIN (AFU_ORTHOLOGUE AFUA_6G11590)"/>
    <property type="match status" value="1"/>
</dbReference>
<evidence type="ECO:0000259" key="3">
    <source>
        <dbReference type="Pfam" id="PF12697"/>
    </source>
</evidence>
<dbReference type="InterPro" id="IPR000073">
    <property type="entry name" value="AB_hydrolase_1"/>
</dbReference>
<evidence type="ECO:0000313" key="4">
    <source>
        <dbReference type="EMBL" id="KAJ3501579.1"/>
    </source>
</evidence>
<dbReference type="Pfam" id="PF12697">
    <property type="entry name" value="Abhydrolase_6"/>
    <property type="match status" value="1"/>
</dbReference>
<protein>
    <submittedName>
        <fullName evidence="4">Uncharacterized protein</fullName>
    </submittedName>
</protein>
<dbReference type="SUPFAM" id="SSF69118">
    <property type="entry name" value="AhpD-like"/>
    <property type="match status" value="1"/>
</dbReference>
<proteinExistence type="predicted"/>
<dbReference type="Gene3D" id="3.40.50.1820">
    <property type="entry name" value="alpha/beta hydrolase"/>
    <property type="match status" value="1"/>
</dbReference>
<dbReference type="SUPFAM" id="SSF53474">
    <property type="entry name" value="alpha/beta-Hydrolases"/>
    <property type="match status" value="1"/>
</dbReference>
<feature type="region of interest" description="Disordered" evidence="1">
    <location>
        <begin position="1"/>
        <end position="25"/>
    </location>
</feature>
<evidence type="ECO:0000259" key="2">
    <source>
        <dbReference type="Pfam" id="PF02627"/>
    </source>
</evidence>
<evidence type="ECO:0000313" key="5">
    <source>
        <dbReference type="Proteomes" id="UP001148786"/>
    </source>
</evidence>
<dbReference type="OrthoDB" id="9998495at2759"/>
<feature type="domain" description="Carboxymuconolactone decarboxylase-like" evidence="2">
    <location>
        <begin position="50"/>
        <end position="113"/>
    </location>
</feature>
<sequence>MSSSETSLGKSRILPGRYPPPGTDPVADAIRERRGARGITPLDANLLHVPDIASGYNALLGAIRTKGKLPGDVREAMILRIAALNHAAFEWIQHESIGRKEGLTTGQLYAIRDAETPLPPLTTMFTPLQAAAIAFTDYSTRNVRVPLDFAEKFTAMLRGWISSQKLTEVDPDDLYAEAAMVVASYNMVSRFLLSTDVADYGQHFIELPSFPPAPIPAHGISAVTLITSPSAPWIVFASSLLTDWSMWAYVVPYFLDRSCNILLHSQRGHGRSTLPPPTDGQDRLATIPLLASDIANLLEALKIPTPVDSVIGVSQGGATALAFANMYGDKTRSIVACDTAARTPAGNKDAWAVRIRLVRAVDGTSADEYAQRIGMGKLAKVTVPRWFPTGSICGSAGTPEGAARARWVDGMVERTDVEGFVHGARALSDYDVTPGLFESKVERILLLAGDLDGSGKVGQGLQALHSSWSVVNSAVEFVGIDNAGHLPMIDSPELFCEAVGGFLGGS</sequence>
<dbReference type="InterPro" id="IPR029058">
    <property type="entry name" value="AB_hydrolase_fold"/>
</dbReference>